<proteinExistence type="predicted"/>
<dbReference type="Proteomes" id="UP000606974">
    <property type="component" value="Unassembled WGS sequence"/>
</dbReference>
<evidence type="ECO:0000259" key="6">
    <source>
        <dbReference type="Pfam" id="PF01494"/>
    </source>
</evidence>
<dbReference type="SUPFAM" id="SSF51905">
    <property type="entry name" value="FAD/NAD(P)-binding domain"/>
    <property type="match status" value="1"/>
</dbReference>
<dbReference type="InterPro" id="IPR036188">
    <property type="entry name" value="FAD/NAD-bd_sf"/>
</dbReference>
<keyword evidence="5" id="KW-0503">Monooxygenase</keyword>
<evidence type="ECO:0000256" key="1">
    <source>
        <dbReference type="ARBA" id="ARBA00001974"/>
    </source>
</evidence>
<feature type="domain" description="FAD-binding" evidence="6">
    <location>
        <begin position="345"/>
        <end position="406"/>
    </location>
</feature>
<organism evidence="7 8">
    <name type="scientific">Endocarpon pusillum</name>
    <dbReference type="NCBI Taxonomy" id="364733"/>
    <lineage>
        <taxon>Eukaryota</taxon>
        <taxon>Fungi</taxon>
        <taxon>Dikarya</taxon>
        <taxon>Ascomycota</taxon>
        <taxon>Pezizomycotina</taxon>
        <taxon>Eurotiomycetes</taxon>
        <taxon>Chaetothyriomycetidae</taxon>
        <taxon>Verrucariales</taxon>
        <taxon>Verrucariaceae</taxon>
        <taxon>Endocarpon</taxon>
    </lineage>
</organism>
<evidence type="ECO:0000313" key="8">
    <source>
        <dbReference type="Proteomes" id="UP000606974"/>
    </source>
</evidence>
<dbReference type="EMBL" id="JAACFV010000099">
    <property type="protein sequence ID" value="KAF7505874.1"/>
    <property type="molecule type" value="Genomic_DNA"/>
</dbReference>
<sequence>MAIALSFHPPSSTCEPHILIIGAGITGLVLAQALKKESIPFTIFERDPHVFFRGKGWGLTIHWSLQTFTSLLPQHLVDRLPEVYVDREASERGENGNFLFFDLKSGEAKWKVPPSKRIRVSRERLRSLLLEGLDVQWSKCLASLTTSLPTSPESDTPTITAHFTDSTTFTGTLLIGADGLHSRVRSTLLSYHHTPDPQKLTTYHLPIRLLGVSVPYPPSLALKMRALDPFFFQGGDPATNAYMYFSFLSTPSNDPVSEAKDARDMYECQIIISWPYRSGFRGDKEPLDVPEDHEERVKVMKKLADGWAEPFRECVLSIPERETAVTAITLEDFVPSEGMWDNLGGRVTLVGDAAHAMTMFRGEGANHGITDIAILLESLLPHLSNPSPSSSASVKDAIDTYESEMIRRTAPAVLTSRRACMDAHDYKRIDDRSPLVSRRVMVTDKER</sequence>
<evidence type="ECO:0000256" key="3">
    <source>
        <dbReference type="ARBA" id="ARBA00022827"/>
    </source>
</evidence>
<accession>A0A8H7AD49</accession>
<reference evidence="7" key="1">
    <citation type="submission" date="2020-02" db="EMBL/GenBank/DDBJ databases">
        <authorList>
            <person name="Palmer J.M."/>
        </authorList>
    </citation>
    <scope>NUCLEOTIDE SEQUENCE</scope>
    <source>
        <strain evidence="7">EPUS1.4</strain>
        <tissue evidence="7">Thallus</tissue>
    </source>
</reference>
<keyword evidence="4" id="KW-0560">Oxidoreductase</keyword>
<dbReference type="PRINTS" id="PR00420">
    <property type="entry name" value="RNGMNOXGNASE"/>
</dbReference>
<protein>
    <recommendedName>
        <fullName evidence="6">FAD-binding domain-containing protein</fullName>
    </recommendedName>
</protein>
<keyword evidence="2" id="KW-0285">Flavoprotein</keyword>
<gene>
    <name evidence="7" type="ORF">GJ744_012496</name>
</gene>
<evidence type="ECO:0000313" key="7">
    <source>
        <dbReference type="EMBL" id="KAF7505874.1"/>
    </source>
</evidence>
<dbReference type="OrthoDB" id="47494at2759"/>
<dbReference type="AlphaFoldDB" id="A0A8H7AD49"/>
<evidence type="ECO:0000256" key="4">
    <source>
        <dbReference type="ARBA" id="ARBA00023002"/>
    </source>
</evidence>
<dbReference type="GO" id="GO:0071949">
    <property type="term" value="F:FAD binding"/>
    <property type="evidence" value="ECO:0007669"/>
    <property type="project" value="InterPro"/>
</dbReference>
<name>A0A8H7AD49_9EURO</name>
<dbReference type="InterPro" id="IPR002938">
    <property type="entry name" value="FAD-bd"/>
</dbReference>
<dbReference type="PANTHER" id="PTHR47178">
    <property type="entry name" value="MONOOXYGENASE, FAD-BINDING"/>
    <property type="match status" value="1"/>
</dbReference>
<comment type="cofactor">
    <cofactor evidence="1">
        <name>FAD</name>
        <dbReference type="ChEBI" id="CHEBI:57692"/>
    </cofactor>
</comment>
<dbReference type="GO" id="GO:0004497">
    <property type="term" value="F:monooxygenase activity"/>
    <property type="evidence" value="ECO:0007669"/>
    <property type="project" value="UniProtKB-KW"/>
</dbReference>
<keyword evidence="8" id="KW-1185">Reference proteome</keyword>
<dbReference type="Gene3D" id="3.50.50.60">
    <property type="entry name" value="FAD/NAD(P)-binding domain"/>
    <property type="match status" value="1"/>
</dbReference>
<evidence type="ECO:0000256" key="5">
    <source>
        <dbReference type="ARBA" id="ARBA00023033"/>
    </source>
</evidence>
<dbReference type="PANTHER" id="PTHR47178:SF1">
    <property type="entry name" value="FAD-BINDING DOMAIN-CONTAINING PROTEIN-RELATED"/>
    <property type="match status" value="1"/>
</dbReference>
<feature type="domain" description="FAD-binding" evidence="6">
    <location>
        <begin position="18"/>
        <end position="188"/>
    </location>
</feature>
<evidence type="ECO:0000256" key="2">
    <source>
        <dbReference type="ARBA" id="ARBA00022630"/>
    </source>
</evidence>
<keyword evidence="3" id="KW-0274">FAD</keyword>
<dbReference type="Pfam" id="PF01494">
    <property type="entry name" value="FAD_binding_3"/>
    <property type="match status" value="2"/>
</dbReference>
<comment type="caution">
    <text evidence="7">The sequence shown here is derived from an EMBL/GenBank/DDBJ whole genome shotgun (WGS) entry which is preliminary data.</text>
</comment>